<proteinExistence type="predicted"/>
<gene>
    <name evidence="3" type="ORF">HVS_13600</name>
</gene>
<sequence length="153" mass="17181">MKRKILSWVLVVLWMALIFYLSHQPAIESNRLSTGITEKIVVMVEKVAPDIKFNMGRFNHIIRKSAHFFAYLVLGILMINGLSSSDIYGFKGIGLAILICILYAISDEVHQLFVTGRGGQVKDVMIDSAGAVIGILGYKWLSSIGRIYYRKVE</sequence>
<keyword evidence="1" id="KW-0472">Membrane</keyword>
<dbReference type="InterPro" id="IPR006976">
    <property type="entry name" value="VanZ-like"/>
</dbReference>
<reference evidence="3" key="1">
    <citation type="submission" date="2017-12" db="EMBL/GenBank/DDBJ databases">
        <title>Complete genome sequence of Herbivorax saccincola GGR1, a novel Cellulosome-producing hydrolytic bacterium in a thermophilic biogas plant, established by Illumina and Nanopore MinION sequencing.</title>
        <authorList>
            <person name="Pechtl A."/>
            <person name="Ruckert C."/>
            <person name="Koeck D.E."/>
            <person name="Maus I."/>
            <person name="Winkler A."/>
            <person name="Kalinowski J."/>
            <person name="Puhler A."/>
            <person name="Schwarz W.W."/>
            <person name="Zverlov V.V."/>
            <person name="Schluter A."/>
            <person name="Liebl W."/>
        </authorList>
    </citation>
    <scope>NUCLEOTIDE SEQUENCE [LARGE SCALE GENOMIC DNA]</scope>
    <source>
        <strain evidence="3">GGR1</strain>
    </source>
</reference>
<feature type="transmembrane region" description="Helical" evidence="1">
    <location>
        <begin position="61"/>
        <end position="80"/>
    </location>
</feature>
<dbReference type="NCBIfam" id="NF037970">
    <property type="entry name" value="vanZ_1"/>
    <property type="match status" value="1"/>
</dbReference>
<dbReference type="PIRSF" id="PIRSF019083">
    <property type="entry name" value="UCP019083_VanZ"/>
    <property type="match status" value="1"/>
</dbReference>
<feature type="domain" description="VanZ-like" evidence="2">
    <location>
        <begin position="8"/>
        <end position="141"/>
    </location>
</feature>
<feature type="transmembrane region" description="Helical" evidence="1">
    <location>
        <begin position="5"/>
        <end position="23"/>
    </location>
</feature>
<accession>A0A2K9EH82</accession>
<evidence type="ECO:0000256" key="1">
    <source>
        <dbReference type="SAM" id="Phobius"/>
    </source>
</evidence>
<dbReference type="InterPro" id="IPR016747">
    <property type="entry name" value="Phosphotransbutyrylase"/>
</dbReference>
<organism evidence="3 4">
    <name type="scientific">Acetivibrio saccincola</name>
    <dbReference type="NCBI Taxonomy" id="1677857"/>
    <lineage>
        <taxon>Bacteria</taxon>
        <taxon>Bacillati</taxon>
        <taxon>Bacillota</taxon>
        <taxon>Clostridia</taxon>
        <taxon>Eubacteriales</taxon>
        <taxon>Oscillospiraceae</taxon>
        <taxon>Acetivibrio</taxon>
    </lineage>
</organism>
<dbReference type="RefSeq" id="WP_101303133.1">
    <property type="nucleotide sequence ID" value="NZ_CP025197.1"/>
</dbReference>
<dbReference type="Proteomes" id="UP000233534">
    <property type="component" value="Chromosome"/>
</dbReference>
<evidence type="ECO:0000313" key="3">
    <source>
        <dbReference type="EMBL" id="AUG58585.1"/>
    </source>
</evidence>
<dbReference type="AlphaFoldDB" id="A0A2K9EH82"/>
<protein>
    <submittedName>
        <fullName evidence="3">VanZ like family protein</fullName>
    </submittedName>
</protein>
<feature type="transmembrane region" description="Helical" evidence="1">
    <location>
        <begin position="125"/>
        <end position="141"/>
    </location>
</feature>
<feature type="transmembrane region" description="Helical" evidence="1">
    <location>
        <begin position="87"/>
        <end position="105"/>
    </location>
</feature>
<dbReference type="KEGG" id="hsc:HVS_13600"/>
<dbReference type="EMBL" id="CP025197">
    <property type="protein sequence ID" value="AUG58585.1"/>
    <property type="molecule type" value="Genomic_DNA"/>
</dbReference>
<keyword evidence="4" id="KW-1185">Reference proteome</keyword>
<keyword evidence="1" id="KW-0812">Transmembrane</keyword>
<name>A0A2K9EH82_9FIRM</name>
<evidence type="ECO:0000313" key="4">
    <source>
        <dbReference type="Proteomes" id="UP000233534"/>
    </source>
</evidence>
<evidence type="ECO:0000259" key="2">
    <source>
        <dbReference type="Pfam" id="PF04892"/>
    </source>
</evidence>
<keyword evidence="1" id="KW-1133">Transmembrane helix</keyword>
<dbReference type="Pfam" id="PF04892">
    <property type="entry name" value="VanZ"/>
    <property type="match status" value="1"/>
</dbReference>